<dbReference type="Gene3D" id="2.130.10.10">
    <property type="entry name" value="YVTN repeat-like/Quinoprotein amine dehydrogenase"/>
    <property type="match status" value="2"/>
</dbReference>
<proteinExistence type="predicted"/>
<evidence type="ECO:0000256" key="2">
    <source>
        <dbReference type="SAM" id="SignalP"/>
    </source>
</evidence>
<dbReference type="KEGG" id="noa:BKM31_15445"/>
<dbReference type="PANTHER" id="PTHR34512:SF30">
    <property type="entry name" value="OUTER MEMBRANE PROTEIN ASSEMBLY FACTOR BAMB"/>
    <property type="match status" value="1"/>
</dbReference>
<feature type="region of interest" description="Disordered" evidence="1">
    <location>
        <begin position="279"/>
        <end position="337"/>
    </location>
</feature>
<dbReference type="Gene3D" id="2.40.10.480">
    <property type="match status" value="2"/>
</dbReference>
<sequence length="929" mass="95072">MGHGIRRGARRGAILRGAILLAVLLLATCAVAARDGATGPPRVLAAWRAAWSVPTEAGYAVPGHTPAGQAVAVATRQGDVRIHDPRTGALRRVVPAGAARPASVTGLWIAAGTLIVSRGAPGGAEQTLHGHDLATGTALWRRAITITDYRPTLGNTGTYHGPRVLATERGIVVVEEPDEPIAVRALDPRTGAVTARWAPPAGCRLTAAATARSVILLSHCQENDLRLASLNPGTLRQEWSRALLSSSAPQGDGPPIGLRAAADGYVHASVGEDDFFYGPDGRLLSTGSQAVPAQQGSPPTQTGSGPGAPPAQADPASGDSPAQTDPGRWSAPLYAGPLPAPGAHGGIELDGTWPLPAYLVSVDTRTGRLGGLPIDVPARLATLAGTSGDLAFVHSDAGRGGRLTAYRLVHERPGRRTAWPDPCTLLTTPDLASFAPGYRPSPATDGAATCDWIPPADGTPVVSLSVDWVSPSGNGARDLFAAEAAAIRQNGDIDPTTEVPGFLSYTVATPNGFYGAALVNVGPVIARLTSASRAAVRLLAASLRRNLLARYQPGVPAPSPTGGPGWNFPADAAIRTDPVVAGGVVHAISGDGVVLALDAATGALRWRFRTGGSVPDAFAVADGSVYAAGNGTGSLVVLDAATGRPRWTRTLTVAGGFVAEGGRLHAWTRPSPASGSATLVTLDPATGATLWTFRPDGDVFNLDPVLSGDPLLVGADQGLVHALDPATGAERWHHRTGPPGERVHLTRAGTTVYAIGAGGTAHALDAATGRLRWRSRIPGAVTSRPLVAGGILYAGDSDGTTYALDTTTGTPLWHVRTARDEPTYTWSAAAGDGLLFTAGADRTLYALDPATGTSRWSLPLPKGRATGPVVAGDAVHVTARDGTLHTLDATTGAVRSRLPTGGTTTTTPVIGDGFVYVGSSNGNLYALPS</sequence>
<feature type="compositionally biased region" description="Low complexity" evidence="1">
    <location>
        <begin position="294"/>
        <end position="303"/>
    </location>
</feature>
<dbReference type="InterPro" id="IPR015943">
    <property type="entry name" value="WD40/YVTN_repeat-like_dom_sf"/>
</dbReference>
<gene>
    <name evidence="4" type="ORF">BKM31_15445</name>
</gene>
<dbReference type="InterPro" id="IPR011047">
    <property type="entry name" value="Quinoprotein_ADH-like_sf"/>
</dbReference>
<dbReference type="EMBL" id="CP017717">
    <property type="protein sequence ID" value="AQZ62668.1"/>
    <property type="molecule type" value="Genomic_DNA"/>
</dbReference>
<dbReference type="PANTHER" id="PTHR34512">
    <property type="entry name" value="CELL SURFACE PROTEIN"/>
    <property type="match status" value="1"/>
</dbReference>
<feature type="compositionally biased region" description="Low complexity" evidence="1">
    <location>
        <begin position="310"/>
        <end position="322"/>
    </location>
</feature>
<feature type="domain" description="Pyrrolo-quinoline quinone repeat" evidence="3">
    <location>
        <begin position="825"/>
        <end position="927"/>
    </location>
</feature>
<protein>
    <recommendedName>
        <fullName evidence="3">Pyrrolo-quinoline quinone repeat domain-containing protein</fullName>
    </recommendedName>
</protein>
<feature type="domain" description="Pyrrolo-quinoline quinone repeat" evidence="3">
    <location>
        <begin position="717"/>
        <end position="818"/>
    </location>
</feature>
<reference evidence="5" key="1">
    <citation type="journal article" date="2017" name="Med. Chem. Commun.">
        <title>Nonomuraea sp. ATCC 55076 harbours the largest actinomycete chromosome to date and the kistamicin biosynthetic gene cluster.</title>
        <authorList>
            <person name="Nazari B."/>
            <person name="Forneris C.C."/>
            <person name="Gibson M.I."/>
            <person name="Moon K."/>
            <person name="Schramma K.R."/>
            <person name="Seyedsayamdost M.R."/>
        </authorList>
    </citation>
    <scope>NUCLEOTIDE SEQUENCE [LARGE SCALE GENOMIC DNA]</scope>
    <source>
        <strain evidence="5">ATCC 55076</strain>
    </source>
</reference>
<evidence type="ECO:0000313" key="5">
    <source>
        <dbReference type="Proteomes" id="UP000190797"/>
    </source>
</evidence>
<dbReference type="AlphaFoldDB" id="A0A1U9ZXK4"/>
<dbReference type="InterPro" id="IPR002372">
    <property type="entry name" value="PQQ_rpt_dom"/>
</dbReference>
<dbReference type="InterPro" id="IPR018391">
    <property type="entry name" value="PQQ_b-propeller_rpt"/>
</dbReference>
<accession>A0A1U9ZXK4</accession>
<dbReference type="SUPFAM" id="SSF50998">
    <property type="entry name" value="Quinoprotein alcohol dehydrogenase-like"/>
    <property type="match status" value="3"/>
</dbReference>
<dbReference type="Pfam" id="PF13360">
    <property type="entry name" value="PQQ_2"/>
    <property type="match status" value="3"/>
</dbReference>
<evidence type="ECO:0000256" key="1">
    <source>
        <dbReference type="SAM" id="MobiDB-lite"/>
    </source>
</evidence>
<name>A0A1U9ZXK4_9ACTN</name>
<evidence type="ECO:0000313" key="4">
    <source>
        <dbReference type="EMBL" id="AQZ62668.1"/>
    </source>
</evidence>
<feature type="chain" id="PRO_5012821219" description="Pyrrolo-quinoline quinone repeat domain-containing protein" evidence="2">
    <location>
        <begin position="33"/>
        <end position="929"/>
    </location>
</feature>
<keyword evidence="5" id="KW-1185">Reference proteome</keyword>
<dbReference type="OrthoDB" id="3577345at2"/>
<dbReference type="STRING" id="1909395.BKM31_15445"/>
<dbReference type="SMART" id="SM00564">
    <property type="entry name" value="PQQ"/>
    <property type="match status" value="11"/>
</dbReference>
<organism evidence="4 5">
    <name type="scientific">[Actinomadura] parvosata subsp. kistnae</name>
    <dbReference type="NCBI Taxonomy" id="1909395"/>
    <lineage>
        <taxon>Bacteria</taxon>
        <taxon>Bacillati</taxon>
        <taxon>Actinomycetota</taxon>
        <taxon>Actinomycetes</taxon>
        <taxon>Streptosporangiales</taxon>
        <taxon>Streptosporangiaceae</taxon>
        <taxon>Nonomuraea</taxon>
    </lineage>
</organism>
<keyword evidence="2" id="KW-0732">Signal</keyword>
<dbReference type="Gene3D" id="2.40.128.630">
    <property type="match status" value="1"/>
</dbReference>
<feature type="domain" description="Pyrrolo-quinoline quinone repeat" evidence="3">
    <location>
        <begin position="560"/>
        <end position="652"/>
    </location>
</feature>
<feature type="signal peptide" evidence="2">
    <location>
        <begin position="1"/>
        <end position="32"/>
    </location>
</feature>
<evidence type="ECO:0000259" key="3">
    <source>
        <dbReference type="Pfam" id="PF13360"/>
    </source>
</evidence>
<dbReference type="Proteomes" id="UP000190797">
    <property type="component" value="Chromosome"/>
</dbReference>